<reference evidence="3" key="1">
    <citation type="submission" date="2021-01" db="EMBL/GenBank/DDBJ databases">
        <title>Caligus Genome Assembly.</title>
        <authorList>
            <person name="Gallardo-Escarate C."/>
        </authorList>
    </citation>
    <scope>NUCLEOTIDE SEQUENCE [LARGE SCALE GENOMIC DNA]</scope>
</reference>
<dbReference type="AlphaFoldDB" id="A0A7T8HLY4"/>
<evidence type="ECO:0000256" key="1">
    <source>
        <dbReference type="SAM" id="MobiDB-lite"/>
    </source>
</evidence>
<gene>
    <name evidence="2" type="ORF">FKW44_004639</name>
</gene>
<accession>A0A7T8HLY4</accession>
<sequence>MEQQADVTKAASNAQGLWNLHNRSSVVANKIKDVVGRKLKTPCPTRWNTFYDATGASGDGAQGPRDHGGHNDVIKSEAAGKRAAAPAFTEDDKEILQEYCKVMKPVAICLDRLQAEVNA</sequence>
<organism evidence="2 3">
    <name type="scientific">Caligus rogercresseyi</name>
    <name type="common">Sea louse</name>
    <dbReference type="NCBI Taxonomy" id="217165"/>
    <lineage>
        <taxon>Eukaryota</taxon>
        <taxon>Metazoa</taxon>
        <taxon>Ecdysozoa</taxon>
        <taxon>Arthropoda</taxon>
        <taxon>Crustacea</taxon>
        <taxon>Multicrustacea</taxon>
        <taxon>Hexanauplia</taxon>
        <taxon>Copepoda</taxon>
        <taxon>Siphonostomatoida</taxon>
        <taxon>Caligidae</taxon>
        <taxon>Caligus</taxon>
    </lineage>
</organism>
<feature type="region of interest" description="Disordered" evidence="1">
    <location>
        <begin position="53"/>
        <end position="87"/>
    </location>
</feature>
<dbReference type="EMBL" id="CP045892">
    <property type="protein sequence ID" value="QQP52474.1"/>
    <property type="molecule type" value="Genomic_DNA"/>
</dbReference>
<name>A0A7T8HLY4_CALRO</name>
<dbReference type="Proteomes" id="UP000595437">
    <property type="component" value="Chromosome 3"/>
</dbReference>
<protein>
    <submittedName>
        <fullName evidence="2">Uncharacterized protein</fullName>
    </submittedName>
</protein>
<evidence type="ECO:0000313" key="2">
    <source>
        <dbReference type="EMBL" id="QQP52474.1"/>
    </source>
</evidence>
<proteinExistence type="predicted"/>
<dbReference type="OrthoDB" id="8912104at2759"/>
<feature type="compositionally biased region" description="Basic and acidic residues" evidence="1">
    <location>
        <begin position="64"/>
        <end position="80"/>
    </location>
</feature>
<evidence type="ECO:0000313" key="3">
    <source>
        <dbReference type="Proteomes" id="UP000595437"/>
    </source>
</evidence>
<keyword evidence="3" id="KW-1185">Reference proteome</keyword>